<reference evidence="4 5" key="2">
    <citation type="journal article" date="2010" name="Stand. Genomic Sci.">
        <title>Complete genome sequence of Sebaldella termitidis type strain (NCTC 11300).</title>
        <authorList>
            <person name="Harmon-Smith M."/>
            <person name="Celia L."/>
            <person name="Chertkov O."/>
            <person name="Lapidus A."/>
            <person name="Copeland A."/>
            <person name="Glavina Del Rio T."/>
            <person name="Nolan M."/>
            <person name="Lucas S."/>
            <person name="Tice H."/>
            <person name="Cheng J.F."/>
            <person name="Han C."/>
            <person name="Detter J.C."/>
            <person name="Bruce D."/>
            <person name="Goodwin L."/>
            <person name="Pitluck S."/>
            <person name="Pati A."/>
            <person name="Liolios K."/>
            <person name="Ivanova N."/>
            <person name="Mavromatis K."/>
            <person name="Mikhailova N."/>
            <person name="Chen A."/>
            <person name="Palaniappan K."/>
            <person name="Land M."/>
            <person name="Hauser L."/>
            <person name="Chang Y.J."/>
            <person name="Jeffries C.D."/>
            <person name="Brettin T."/>
            <person name="Goker M."/>
            <person name="Beck B."/>
            <person name="Bristow J."/>
            <person name="Eisen J.A."/>
            <person name="Markowitz V."/>
            <person name="Hugenholtz P."/>
            <person name="Kyrpides N.C."/>
            <person name="Klenk H.P."/>
            <person name="Chen F."/>
        </authorList>
    </citation>
    <scope>NUCLEOTIDE SEQUENCE [LARGE SCALE GENOMIC DNA]</scope>
    <source>
        <strain evidence="5">ATCC 33386 / NCTC 11300</strain>
    </source>
</reference>
<dbReference type="HOGENOM" id="CLU_036856_4_0_0"/>
<sequence length="206" mass="24378">MRMIISSGNGPQECEKAVYEYFKYLKKEFAKYNIEYRYIESEAGNKAKTFRSVVLQIKENTKFTNIYTGTILWINESIYRKNHRRKNWYIKSVLIKENEFLNKSISKKTTEITTMRSSGNGGQNVNKLETAVRIKHIPTGISIVSREERTQYANKKAAVKKLEEKLTNMEIYHQKEEEMKIWSVKNEIERGNPDLIFEGDKFRRIK</sequence>
<dbReference type="SUPFAM" id="SSF75620">
    <property type="entry name" value="Release factor"/>
    <property type="match status" value="1"/>
</dbReference>
<evidence type="ECO:0000313" key="5">
    <source>
        <dbReference type="Proteomes" id="UP000000845"/>
    </source>
</evidence>
<dbReference type="PROSITE" id="PS00745">
    <property type="entry name" value="RF_PROK_I"/>
    <property type="match status" value="1"/>
</dbReference>
<evidence type="ECO:0000259" key="3">
    <source>
        <dbReference type="PROSITE" id="PS00745"/>
    </source>
</evidence>
<dbReference type="RefSeq" id="WP_012860228.1">
    <property type="nucleotide sequence ID" value="NC_013517.1"/>
</dbReference>
<accession>D1AQ54</accession>
<dbReference type="Gene3D" id="3.30.160.20">
    <property type="match status" value="1"/>
</dbReference>
<dbReference type="EMBL" id="CP001739">
    <property type="protein sequence ID" value="ACZ07632.1"/>
    <property type="molecule type" value="Genomic_DNA"/>
</dbReference>
<evidence type="ECO:0000256" key="2">
    <source>
        <dbReference type="SAM" id="Coils"/>
    </source>
</evidence>
<dbReference type="STRING" id="526218.Sterm_0760"/>
<dbReference type="KEGG" id="str:Sterm_0760"/>
<reference evidence="5" key="1">
    <citation type="submission" date="2009-09" db="EMBL/GenBank/DDBJ databases">
        <title>The complete chromosome of Sebaldella termitidis ATCC 33386.</title>
        <authorList>
            <consortium name="US DOE Joint Genome Institute (JGI-PGF)"/>
            <person name="Lucas S."/>
            <person name="Copeland A."/>
            <person name="Lapidus A."/>
            <person name="Glavina del Rio T."/>
            <person name="Dalin E."/>
            <person name="Tice H."/>
            <person name="Bruce D."/>
            <person name="Goodwin L."/>
            <person name="Pitluck S."/>
            <person name="Kyrpides N."/>
            <person name="Mavromatis K."/>
            <person name="Ivanova N."/>
            <person name="Mikhailova N."/>
            <person name="Sims D."/>
            <person name="Meincke L."/>
            <person name="Brettin T."/>
            <person name="Detter J.C."/>
            <person name="Han C."/>
            <person name="Larimer F."/>
            <person name="Land M."/>
            <person name="Hauser L."/>
            <person name="Markowitz V."/>
            <person name="Cheng J.F."/>
            <person name="Hugenholtz P."/>
            <person name="Woyke T."/>
            <person name="Wu D."/>
            <person name="Eisen J.A."/>
        </authorList>
    </citation>
    <scope>NUCLEOTIDE SEQUENCE [LARGE SCALE GENOMIC DNA]</scope>
    <source>
        <strain evidence="5">ATCC 33386 / NCTC 11300</strain>
    </source>
</reference>
<dbReference type="PANTHER" id="PTHR43804:SF9">
    <property type="entry name" value="PEPTIDE CHAIN RELEASE FACTOR HOMOLOG-RELATED"/>
    <property type="match status" value="1"/>
</dbReference>
<evidence type="ECO:0000313" key="4">
    <source>
        <dbReference type="EMBL" id="ACZ07632.1"/>
    </source>
</evidence>
<keyword evidence="2" id="KW-0175">Coiled coil</keyword>
<dbReference type="eggNOG" id="COG1186">
    <property type="taxonomic scope" value="Bacteria"/>
</dbReference>
<evidence type="ECO:0000256" key="1">
    <source>
        <dbReference type="ARBA" id="ARBA00010835"/>
    </source>
</evidence>
<organism evidence="4 5">
    <name type="scientific">Sebaldella termitidis (strain ATCC 33386 / NCTC 11300)</name>
    <dbReference type="NCBI Taxonomy" id="526218"/>
    <lineage>
        <taxon>Bacteria</taxon>
        <taxon>Fusobacteriati</taxon>
        <taxon>Fusobacteriota</taxon>
        <taxon>Fusobacteriia</taxon>
        <taxon>Fusobacteriales</taxon>
        <taxon>Leptotrichiaceae</taxon>
        <taxon>Sebaldella</taxon>
    </lineage>
</organism>
<feature type="domain" description="Prokaryotic-type class I peptide chain release factors" evidence="3">
    <location>
        <begin position="116"/>
        <end position="132"/>
    </location>
</feature>
<dbReference type="InterPro" id="IPR045853">
    <property type="entry name" value="Pep_chain_release_fac_I_sf"/>
</dbReference>
<proteinExistence type="inferred from homology"/>
<dbReference type="Gene3D" id="3.30.70.1660">
    <property type="match status" value="1"/>
</dbReference>
<dbReference type="GO" id="GO:0003747">
    <property type="term" value="F:translation release factor activity"/>
    <property type="evidence" value="ECO:0007669"/>
    <property type="project" value="InterPro"/>
</dbReference>
<dbReference type="PANTHER" id="PTHR43804">
    <property type="entry name" value="LD18447P"/>
    <property type="match status" value="1"/>
</dbReference>
<gene>
    <name evidence="4" type="ordered locus">Sterm_0760</name>
</gene>
<dbReference type="AlphaFoldDB" id="D1AQ54"/>
<dbReference type="InterPro" id="IPR017509">
    <property type="entry name" value="PrfH"/>
</dbReference>
<dbReference type="Proteomes" id="UP000000845">
    <property type="component" value="Chromosome"/>
</dbReference>
<dbReference type="InterPro" id="IPR000352">
    <property type="entry name" value="Pep_chain_release_fac_I"/>
</dbReference>
<name>D1AQ54_SEBTE</name>
<protein>
    <submittedName>
        <fullName evidence="4">Peptide chain release factor H</fullName>
    </submittedName>
</protein>
<keyword evidence="5" id="KW-1185">Reference proteome</keyword>
<dbReference type="Pfam" id="PF00472">
    <property type="entry name" value="RF-1"/>
    <property type="match status" value="1"/>
</dbReference>
<comment type="similarity">
    <text evidence="1">Belongs to the prokaryotic/mitochondrial release factor family.</text>
</comment>
<feature type="coiled-coil region" evidence="2">
    <location>
        <begin position="145"/>
        <end position="179"/>
    </location>
</feature>
<dbReference type="NCBIfam" id="TIGR03072">
    <property type="entry name" value="release_prfH"/>
    <property type="match status" value="1"/>
</dbReference>
<dbReference type="InterPro" id="IPR050057">
    <property type="entry name" value="Prokaryotic/Mito_RF"/>
</dbReference>